<feature type="transmembrane region" description="Helical" evidence="9">
    <location>
        <begin position="7"/>
        <end position="25"/>
    </location>
</feature>
<evidence type="ECO:0000256" key="2">
    <source>
        <dbReference type="ARBA" id="ARBA00022475"/>
    </source>
</evidence>
<dbReference type="InterPro" id="IPR035681">
    <property type="entry name" value="ComA-like_MBL"/>
</dbReference>
<evidence type="ECO:0000256" key="8">
    <source>
        <dbReference type="ARBA" id="ARBA00048505"/>
    </source>
</evidence>
<comment type="caution">
    <text evidence="11">The sequence shown here is derived from an EMBL/GenBank/DDBJ whole genome shotgun (WGS) entry which is preliminary data.</text>
</comment>
<evidence type="ECO:0000313" key="12">
    <source>
        <dbReference type="Proteomes" id="UP000031967"/>
    </source>
</evidence>
<evidence type="ECO:0000256" key="9">
    <source>
        <dbReference type="SAM" id="Phobius"/>
    </source>
</evidence>
<keyword evidence="3 9" id="KW-0812">Transmembrane</keyword>
<dbReference type="SMART" id="SM00849">
    <property type="entry name" value="Lactamase_B"/>
    <property type="match status" value="1"/>
</dbReference>
<dbReference type="InterPro" id="IPR004797">
    <property type="entry name" value="Competence_ComEC/Rec2"/>
</dbReference>
<dbReference type="Gene3D" id="3.60.15.10">
    <property type="entry name" value="Ribonuclease Z/Hydroxyacylglutathione hydrolase-like"/>
    <property type="match status" value="1"/>
</dbReference>
<feature type="transmembrane region" description="Helical" evidence="9">
    <location>
        <begin position="366"/>
        <end position="385"/>
    </location>
</feature>
<feature type="transmembrane region" description="Helical" evidence="9">
    <location>
        <begin position="343"/>
        <end position="360"/>
    </location>
</feature>
<comment type="subcellular location">
    <subcellularLocation>
        <location evidence="1">Cell membrane</location>
        <topology evidence="1">Multi-pass membrane protein</topology>
    </subcellularLocation>
</comment>
<dbReference type="NCBIfam" id="TIGR00361">
    <property type="entry name" value="ComEC_Rec2"/>
    <property type="match status" value="1"/>
</dbReference>
<protein>
    <recommendedName>
        <fullName evidence="10">Metallo-beta-lactamase domain-containing protein</fullName>
    </recommendedName>
</protein>
<organism evidence="11 12">
    <name type="scientific">Gordoniibacillus kamchatkensis</name>
    <dbReference type="NCBI Taxonomy" id="1590651"/>
    <lineage>
        <taxon>Bacteria</taxon>
        <taxon>Bacillati</taxon>
        <taxon>Bacillota</taxon>
        <taxon>Bacilli</taxon>
        <taxon>Bacillales</taxon>
        <taxon>Paenibacillaceae</taxon>
        <taxon>Gordoniibacillus</taxon>
    </lineage>
</organism>
<dbReference type="InterPro" id="IPR025405">
    <property type="entry name" value="DUF4131"/>
</dbReference>
<dbReference type="InterPro" id="IPR001279">
    <property type="entry name" value="Metallo-B-lactamas"/>
</dbReference>
<evidence type="ECO:0000256" key="5">
    <source>
        <dbReference type="ARBA" id="ARBA00023136"/>
    </source>
</evidence>
<evidence type="ECO:0000256" key="3">
    <source>
        <dbReference type="ARBA" id="ARBA00022692"/>
    </source>
</evidence>
<dbReference type="Proteomes" id="UP000031967">
    <property type="component" value="Unassembled WGS sequence"/>
</dbReference>
<dbReference type="PANTHER" id="PTHR30619">
    <property type="entry name" value="DNA INTERNALIZATION/COMPETENCE PROTEIN COMEC/REC2"/>
    <property type="match status" value="1"/>
</dbReference>
<dbReference type="Pfam" id="PF03772">
    <property type="entry name" value="Competence"/>
    <property type="match status" value="1"/>
</dbReference>
<evidence type="ECO:0000256" key="6">
    <source>
        <dbReference type="ARBA" id="ARBA00034221"/>
    </source>
</evidence>
<evidence type="ECO:0000259" key="10">
    <source>
        <dbReference type="SMART" id="SM00849"/>
    </source>
</evidence>
<feature type="transmembrane region" description="Helical" evidence="9">
    <location>
        <begin position="31"/>
        <end position="49"/>
    </location>
</feature>
<keyword evidence="2" id="KW-1003">Cell membrane</keyword>
<evidence type="ECO:0000256" key="7">
    <source>
        <dbReference type="ARBA" id="ARBA00034301"/>
    </source>
</evidence>
<gene>
    <name evidence="11" type="ORF">SD70_29885</name>
</gene>
<sequence>MVRRPLLWYAVAWIVGAAAAGSAWFVLPRPASLWIALGAVMAAAAIWLCKLPRANMLVVPLLAAAAFGYGEWRDGRNVTAIVDAAATDTGALSGIEATALGRIVSPVDVDGDRASFEFEAHELRLGDSGTPIALRERMRVNVRLLAQQEQAAARQFERTDRVEVSGILLRPEPGRNFGGFDYREYLRRHHIHWLLSVKGIAHVERSAAGSQLGTDRLLLWSDRLRAALAAKMDSIFPADQSGLMKSMLIGWQEDMDPEQYRQFSKLGLTHILAISGMNVAIFLGLLFAVLKRLRLTRESTLLVGIAAMPGYVLLTGASPSIVRAGIMSMMALYAARRGWLKDGLHLAALAAWAMLVWEPYYLYDVGFQLTFAITAALLAGVPRIARLLPIRKEALRQAAAITIVSQLVSFPITVYYFNVFSLLSWLANALFVPVFGTLLFPASLVSLLLGLVWMPLGRVSGALTGFLSRWTLWAIDRLAAVDGFQLIWPTPSPLWIAAYFATLALLLAALTRRFAPRDYEPPPGTAAQPSVWPVAACAAALALLLVYGYTPDRFSRTATVEFLDVGQGDAALIRTPSRKYILVDGGGTLSFRKPVDDWKERRNPFEVGRSVVVPLLQQRGVHKLDMVIATHEDQDHIGGLQAVAEQIPIGRFAFNGTLKPGATAERLFRTLLDRGVSLVPARRGSVWQADAETKLTVLAPGENSEKLRIADKQNNESVAFTLELYGRRFLFTGDMEAPEEEDILHSPAVSTTPTAPIDVMKIAHHGSKTSTTSAWLDRWRPQLAVISVGARNSYGHPSGVVLQRLWTARIPAVRTDLSGGVRFVVAPQQFRFETKLKNN</sequence>
<comment type="function">
    <text evidence="7">Counteracts the endogenous Pycsar antiviral defense system. Phosphodiesterase that enables metal-dependent hydrolysis of host cyclic nucleotide Pycsar defense signals such as cCMP and cUMP.</text>
</comment>
<feature type="transmembrane region" description="Helical" evidence="9">
    <location>
        <begin position="429"/>
        <end position="454"/>
    </location>
</feature>
<feature type="transmembrane region" description="Helical" evidence="9">
    <location>
        <begin position="268"/>
        <end position="289"/>
    </location>
</feature>
<dbReference type="InterPro" id="IPR004477">
    <property type="entry name" value="ComEC_N"/>
</dbReference>
<evidence type="ECO:0000313" key="11">
    <source>
        <dbReference type="EMBL" id="KIL37924.1"/>
    </source>
</evidence>
<dbReference type="InterPro" id="IPR052159">
    <property type="entry name" value="Competence_DNA_uptake"/>
</dbReference>
<keyword evidence="12" id="KW-1185">Reference proteome</keyword>
<dbReference type="PANTHER" id="PTHR30619:SF1">
    <property type="entry name" value="RECOMBINATION PROTEIN 2"/>
    <property type="match status" value="1"/>
</dbReference>
<feature type="transmembrane region" description="Helical" evidence="9">
    <location>
        <begin position="494"/>
        <end position="510"/>
    </location>
</feature>
<dbReference type="SUPFAM" id="SSF56281">
    <property type="entry name" value="Metallo-hydrolase/oxidoreductase"/>
    <property type="match status" value="1"/>
</dbReference>
<accession>A0ABR5AA83</accession>
<feature type="transmembrane region" description="Helical" evidence="9">
    <location>
        <begin position="531"/>
        <end position="549"/>
    </location>
</feature>
<evidence type="ECO:0000256" key="4">
    <source>
        <dbReference type="ARBA" id="ARBA00022989"/>
    </source>
</evidence>
<keyword evidence="4 9" id="KW-1133">Transmembrane helix</keyword>
<evidence type="ECO:0000256" key="1">
    <source>
        <dbReference type="ARBA" id="ARBA00004651"/>
    </source>
</evidence>
<comment type="catalytic activity">
    <reaction evidence="8">
        <text>3',5'-cyclic UMP + H2O = UMP + H(+)</text>
        <dbReference type="Rhea" id="RHEA:70575"/>
        <dbReference type="ChEBI" id="CHEBI:15377"/>
        <dbReference type="ChEBI" id="CHEBI:15378"/>
        <dbReference type="ChEBI" id="CHEBI:57865"/>
        <dbReference type="ChEBI" id="CHEBI:184387"/>
    </reaction>
    <physiologicalReaction direction="left-to-right" evidence="8">
        <dbReference type="Rhea" id="RHEA:70576"/>
    </physiologicalReaction>
</comment>
<dbReference type="InterPro" id="IPR036866">
    <property type="entry name" value="RibonucZ/Hydroxyglut_hydro"/>
</dbReference>
<feature type="transmembrane region" description="Helical" evidence="9">
    <location>
        <begin position="301"/>
        <end position="322"/>
    </location>
</feature>
<dbReference type="NCBIfam" id="TIGR00360">
    <property type="entry name" value="ComEC_N-term"/>
    <property type="match status" value="1"/>
</dbReference>
<dbReference type="EMBL" id="JXAK01000087">
    <property type="protein sequence ID" value="KIL37924.1"/>
    <property type="molecule type" value="Genomic_DNA"/>
</dbReference>
<dbReference type="Pfam" id="PF13567">
    <property type="entry name" value="DUF4131"/>
    <property type="match status" value="1"/>
</dbReference>
<dbReference type="CDD" id="cd07731">
    <property type="entry name" value="ComA-like_MBL-fold"/>
    <property type="match status" value="1"/>
</dbReference>
<proteinExistence type="predicted"/>
<keyword evidence="5 9" id="KW-0472">Membrane</keyword>
<feature type="domain" description="Metallo-beta-lactamase" evidence="10">
    <location>
        <begin position="567"/>
        <end position="764"/>
    </location>
</feature>
<dbReference type="Pfam" id="PF00753">
    <property type="entry name" value="Lactamase_B"/>
    <property type="match status" value="1"/>
</dbReference>
<feature type="transmembrane region" description="Helical" evidence="9">
    <location>
        <begin position="397"/>
        <end position="417"/>
    </location>
</feature>
<name>A0ABR5AA83_9BACL</name>
<reference evidence="11 12" key="1">
    <citation type="submission" date="2014-12" db="EMBL/GenBank/DDBJ databases">
        <title>Draft genome sequence of Paenibacillus kamchatkensis strain B-2647.</title>
        <authorList>
            <person name="Karlyshev A.V."/>
            <person name="Kudryashova E.B."/>
        </authorList>
    </citation>
    <scope>NUCLEOTIDE SEQUENCE [LARGE SCALE GENOMIC DNA]</scope>
    <source>
        <strain evidence="11 12">VKM B-2647</strain>
    </source>
</reference>
<comment type="catalytic activity">
    <reaction evidence="6">
        <text>3',5'-cyclic CMP + H2O = CMP + H(+)</text>
        <dbReference type="Rhea" id="RHEA:72675"/>
        <dbReference type="ChEBI" id="CHEBI:15377"/>
        <dbReference type="ChEBI" id="CHEBI:15378"/>
        <dbReference type="ChEBI" id="CHEBI:58003"/>
        <dbReference type="ChEBI" id="CHEBI:60377"/>
    </reaction>
    <physiologicalReaction direction="left-to-right" evidence="6">
        <dbReference type="Rhea" id="RHEA:72676"/>
    </physiologicalReaction>
</comment>